<gene>
    <name evidence="4" type="ORF">Pyn_28299</name>
</gene>
<evidence type="ECO:0000256" key="3">
    <source>
        <dbReference type="ARBA" id="ARBA00023315"/>
    </source>
</evidence>
<reference evidence="4 5" key="1">
    <citation type="submission" date="2018-02" db="EMBL/GenBank/DDBJ databases">
        <title>Draft genome of wild Prunus yedoensis var. nudiflora.</title>
        <authorList>
            <person name="Baek S."/>
            <person name="Kim J.-H."/>
            <person name="Choi K."/>
            <person name="Kim G.-B."/>
            <person name="Cho A."/>
            <person name="Jang H."/>
            <person name="Shin C.-H."/>
            <person name="Yu H.-J."/>
            <person name="Mun J.-H."/>
        </authorList>
    </citation>
    <scope>NUCLEOTIDE SEQUENCE [LARGE SCALE GENOMIC DNA]</scope>
    <source>
        <strain evidence="5">cv. Jeju island</strain>
        <tissue evidence="4">Leaf</tissue>
    </source>
</reference>
<proteinExistence type="inferred from homology"/>
<comment type="similarity">
    <text evidence="1">Belongs to the plant acyltransferase family.</text>
</comment>
<evidence type="ECO:0000313" key="4">
    <source>
        <dbReference type="EMBL" id="PQP92087.1"/>
    </source>
</evidence>
<dbReference type="Gene3D" id="3.30.559.10">
    <property type="entry name" value="Chloramphenicol acetyltransferase-like domain"/>
    <property type="match status" value="2"/>
</dbReference>
<organism evidence="4 5">
    <name type="scientific">Prunus yedoensis var. nudiflora</name>
    <dbReference type="NCBI Taxonomy" id="2094558"/>
    <lineage>
        <taxon>Eukaryota</taxon>
        <taxon>Viridiplantae</taxon>
        <taxon>Streptophyta</taxon>
        <taxon>Embryophyta</taxon>
        <taxon>Tracheophyta</taxon>
        <taxon>Spermatophyta</taxon>
        <taxon>Magnoliopsida</taxon>
        <taxon>eudicotyledons</taxon>
        <taxon>Gunneridae</taxon>
        <taxon>Pentapetalae</taxon>
        <taxon>rosids</taxon>
        <taxon>fabids</taxon>
        <taxon>Rosales</taxon>
        <taxon>Rosaceae</taxon>
        <taxon>Amygdaloideae</taxon>
        <taxon>Amygdaleae</taxon>
        <taxon>Prunus</taxon>
    </lineage>
</organism>
<evidence type="ECO:0000256" key="2">
    <source>
        <dbReference type="ARBA" id="ARBA00022679"/>
    </source>
</evidence>
<dbReference type="GO" id="GO:0016746">
    <property type="term" value="F:acyltransferase activity"/>
    <property type="evidence" value="ECO:0007669"/>
    <property type="project" value="UniProtKB-KW"/>
</dbReference>
<dbReference type="PANTHER" id="PTHR31623:SF46">
    <property type="entry name" value="VINORINE SYNTHASE-LIKE"/>
    <property type="match status" value="1"/>
</dbReference>
<name>A0A314XMR5_PRUYE</name>
<comment type="caution">
    <text evidence="4">The sequence shown here is derived from an EMBL/GenBank/DDBJ whole genome shotgun (WGS) entry which is preliminary data.</text>
</comment>
<evidence type="ECO:0000313" key="5">
    <source>
        <dbReference type="Proteomes" id="UP000250321"/>
    </source>
</evidence>
<dbReference type="InterPro" id="IPR023213">
    <property type="entry name" value="CAT-like_dom_sf"/>
</dbReference>
<evidence type="ECO:0000256" key="1">
    <source>
        <dbReference type="ARBA" id="ARBA00009861"/>
    </source>
</evidence>
<keyword evidence="2" id="KW-0808">Transferase</keyword>
<protein>
    <submittedName>
        <fullName evidence="4">Vinorine synthase-like</fullName>
    </submittedName>
</protein>
<dbReference type="AlphaFoldDB" id="A0A314XMR5"/>
<keyword evidence="5" id="KW-1185">Reference proteome</keyword>
<accession>A0A314XMR5</accession>
<dbReference type="OrthoDB" id="671439at2759"/>
<dbReference type="PANTHER" id="PTHR31623">
    <property type="entry name" value="F21J9.9"/>
    <property type="match status" value="1"/>
</dbReference>
<dbReference type="STRING" id="2094558.A0A314XMR5"/>
<dbReference type="EMBL" id="PJQY01002615">
    <property type="protein sequence ID" value="PQP92087.1"/>
    <property type="molecule type" value="Genomic_DNA"/>
</dbReference>
<dbReference type="Pfam" id="PF02458">
    <property type="entry name" value="Transferase"/>
    <property type="match status" value="2"/>
</dbReference>
<dbReference type="Proteomes" id="UP000250321">
    <property type="component" value="Unassembled WGS sequence"/>
</dbReference>
<sequence length="414" mass="46724">MKVEVEVISKEIIKPSSPTPDHLRTYHLSFLDQISPPVHNPLVIFYSSEPDTKFNIVDISNQLKKSLSDVLTLFYPLAGRAHGNLFIDCNDEGIPYLETRVNCQLSHVIQNPIPSELKKFIPFQVHEVADLSLGVQLNIFDCGGIALAIARQQDEHIVCPQFVSATLFPPRNISGFNPRTGITKQNVVTKRFIFDASKIEALKAKYSIDNYSQSLESYQKPPSRVEALSAFIWSRFVASTQVKSELAPDRLYTIVHAVNLRTRIDPSLPEHSFGNLYRIAMTIPSLQTGEECYGLVRQVRDQVRQIDKHYVSKLQQGSEHLDFIKQSSENFFKGEMVTLSFTSLCRFPLYEADFGWGKPTWVGSPPLSFNNLVVFMDAKSGGGIEAYINMKEEDLAKLEGDNEFLAYVSPHGFK</sequence>
<keyword evidence="3" id="KW-0012">Acyltransferase</keyword>